<feature type="domain" description="Transposase IS200-like" evidence="1">
    <location>
        <begin position="1"/>
        <end position="111"/>
    </location>
</feature>
<organism evidence="2 3">
    <name type="scientific">Magnetofaba australis IT-1</name>
    <dbReference type="NCBI Taxonomy" id="1434232"/>
    <lineage>
        <taxon>Bacteria</taxon>
        <taxon>Pseudomonadati</taxon>
        <taxon>Pseudomonadota</taxon>
        <taxon>Magnetococcia</taxon>
        <taxon>Magnetococcales</taxon>
        <taxon>Magnetococcaceae</taxon>
        <taxon>Magnetofaba</taxon>
    </lineage>
</organism>
<dbReference type="Gene3D" id="3.30.70.1290">
    <property type="entry name" value="Transposase IS200-like"/>
    <property type="match status" value="1"/>
</dbReference>
<dbReference type="NCBIfam" id="NF033573">
    <property type="entry name" value="transpos_IS200"/>
    <property type="match status" value="1"/>
</dbReference>
<dbReference type="PANTHER" id="PTHR33360">
    <property type="entry name" value="TRANSPOSASE FOR INSERTION SEQUENCE ELEMENT IS200"/>
    <property type="match status" value="1"/>
</dbReference>
<keyword evidence="3" id="KW-1185">Reference proteome</keyword>
<comment type="caution">
    <text evidence="2">The sequence shown here is derived from an EMBL/GenBank/DDBJ whole genome shotgun (WGS) entry which is preliminary data.</text>
</comment>
<dbReference type="GO" id="GO:0003677">
    <property type="term" value="F:DNA binding"/>
    <property type="evidence" value="ECO:0007669"/>
    <property type="project" value="InterPro"/>
</dbReference>
<dbReference type="SMART" id="SM01321">
    <property type="entry name" value="Y1_Tnp"/>
    <property type="match status" value="1"/>
</dbReference>
<protein>
    <submittedName>
        <fullName evidence="2">Putative transposase IS200-family protein</fullName>
    </submittedName>
</protein>
<evidence type="ECO:0000313" key="3">
    <source>
        <dbReference type="Proteomes" id="UP000194003"/>
    </source>
</evidence>
<proteinExistence type="predicted"/>
<evidence type="ECO:0000259" key="1">
    <source>
        <dbReference type="SMART" id="SM01321"/>
    </source>
</evidence>
<dbReference type="PANTHER" id="PTHR33360:SF2">
    <property type="entry name" value="TRANSPOSASE FOR INSERTION SEQUENCE ELEMENT IS200"/>
    <property type="match status" value="1"/>
</dbReference>
<dbReference type="STRING" id="1434232.MAIT1_02862"/>
<dbReference type="GO" id="GO:0004803">
    <property type="term" value="F:transposase activity"/>
    <property type="evidence" value="ECO:0007669"/>
    <property type="project" value="InterPro"/>
</dbReference>
<sequence length="124" mass="14335">MFVAKYRKKVLFGRLRKEVGQILRQLCRQKGVELVEGHAMKDHVHLVLSVPPKFSIAMVVGYLKGKSAIHIHRRAHGLKQGFTGKHFWSRGYCVSTVGLDEKTVREYVRHQDDQDHQAELNFNL</sequence>
<gene>
    <name evidence="2" type="ORF">MAIT1_02862</name>
</gene>
<evidence type="ECO:0000313" key="2">
    <source>
        <dbReference type="EMBL" id="OSM08767.1"/>
    </source>
</evidence>
<accession>A0A1Y2KAY5</accession>
<dbReference type="InterPro" id="IPR002686">
    <property type="entry name" value="Transposase_17"/>
</dbReference>
<dbReference type="Proteomes" id="UP000194003">
    <property type="component" value="Unassembled WGS sequence"/>
</dbReference>
<dbReference type="AlphaFoldDB" id="A0A1Y2KAY5"/>
<dbReference type="EMBL" id="LVJN01000001">
    <property type="protein sequence ID" value="OSM08767.1"/>
    <property type="molecule type" value="Genomic_DNA"/>
</dbReference>
<dbReference type="SUPFAM" id="SSF143422">
    <property type="entry name" value="Transposase IS200-like"/>
    <property type="match status" value="1"/>
</dbReference>
<reference evidence="2 3" key="1">
    <citation type="journal article" date="2016" name="BMC Genomics">
        <title>Combined genomic and structural analyses of a cultured magnetotactic bacterium reveals its niche adaptation to a dynamic environment.</title>
        <authorList>
            <person name="Araujo A.C."/>
            <person name="Morillo V."/>
            <person name="Cypriano J."/>
            <person name="Teixeira L.C."/>
            <person name="Leao P."/>
            <person name="Lyra S."/>
            <person name="Almeida L.G."/>
            <person name="Bazylinski D.A."/>
            <person name="Vasconcellos A.T."/>
            <person name="Abreu F."/>
            <person name="Lins U."/>
        </authorList>
    </citation>
    <scope>NUCLEOTIDE SEQUENCE [LARGE SCALE GENOMIC DNA]</scope>
    <source>
        <strain evidence="2 3">IT-1</strain>
    </source>
</reference>
<name>A0A1Y2KAY5_9PROT</name>
<dbReference type="InterPro" id="IPR036515">
    <property type="entry name" value="Transposase_17_sf"/>
</dbReference>
<dbReference type="Pfam" id="PF01797">
    <property type="entry name" value="Y1_Tnp"/>
    <property type="match status" value="1"/>
</dbReference>
<dbReference type="GO" id="GO:0006313">
    <property type="term" value="P:DNA transposition"/>
    <property type="evidence" value="ECO:0007669"/>
    <property type="project" value="InterPro"/>
</dbReference>